<name>A0A1L8TLM1_9ENTE</name>
<keyword evidence="3" id="KW-1185">Reference proteome</keyword>
<dbReference type="Pfam" id="PF00535">
    <property type="entry name" value="Glycos_transf_2"/>
    <property type="match status" value="1"/>
</dbReference>
<keyword evidence="2" id="KW-0808">Transferase</keyword>
<accession>A0A1L8TLM1</accession>
<organism evidence="2 3">
    <name type="scientific">Enterococcus hermanniensis</name>
    <dbReference type="NCBI Taxonomy" id="249189"/>
    <lineage>
        <taxon>Bacteria</taxon>
        <taxon>Bacillati</taxon>
        <taxon>Bacillota</taxon>
        <taxon>Bacilli</taxon>
        <taxon>Lactobacillales</taxon>
        <taxon>Enterococcaceae</taxon>
        <taxon>Enterococcus</taxon>
    </lineage>
</organism>
<dbReference type="PANTHER" id="PTHR22916:SF3">
    <property type="entry name" value="UDP-GLCNAC:BETAGAL BETA-1,3-N-ACETYLGLUCOSAMINYLTRANSFERASE-LIKE PROTEIN 1"/>
    <property type="match status" value="1"/>
</dbReference>
<dbReference type="AlphaFoldDB" id="A0A1L8TLM1"/>
<reference evidence="2 3" key="1">
    <citation type="submission" date="2014-12" db="EMBL/GenBank/DDBJ databases">
        <title>Draft genome sequences of 29 type strains of Enterococci.</title>
        <authorList>
            <person name="Zhong Z."/>
            <person name="Sun Z."/>
            <person name="Liu W."/>
            <person name="Zhang W."/>
            <person name="Zhang H."/>
        </authorList>
    </citation>
    <scope>NUCLEOTIDE SEQUENCE [LARGE SCALE GENOMIC DNA]</scope>
    <source>
        <strain evidence="2 3">DSM 17122</strain>
    </source>
</reference>
<comment type="caution">
    <text evidence="2">The sequence shown here is derived from an EMBL/GenBank/DDBJ whole genome shotgun (WGS) entry which is preliminary data.</text>
</comment>
<dbReference type="OrthoDB" id="8773442at2"/>
<dbReference type="RefSeq" id="WP_071858225.1">
    <property type="nucleotide sequence ID" value="NZ_JBHSHK010000005.1"/>
</dbReference>
<evidence type="ECO:0000259" key="1">
    <source>
        <dbReference type="Pfam" id="PF00535"/>
    </source>
</evidence>
<dbReference type="PANTHER" id="PTHR22916">
    <property type="entry name" value="GLYCOSYLTRANSFERASE"/>
    <property type="match status" value="1"/>
</dbReference>
<dbReference type="EMBL" id="JXKQ01000008">
    <property type="protein sequence ID" value="OJG45058.1"/>
    <property type="molecule type" value="Genomic_DNA"/>
</dbReference>
<dbReference type="STRING" id="249189.RV04_GL002372"/>
<proteinExistence type="predicted"/>
<dbReference type="GO" id="GO:0016758">
    <property type="term" value="F:hexosyltransferase activity"/>
    <property type="evidence" value="ECO:0007669"/>
    <property type="project" value="UniProtKB-ARBA"/>
</dbReference>
<gene>
    <name evidence="2" type="ORF">RV04_GL002372</name>
</gene>
<dbReference type="Gene3D" id="3.90.550.10">
    <property type="entry name" value="Spore Coat Polysaccharide Biosynthesis Protein SpsA, Chain A"/>
    <property type="match status" value="1"/>
</dbReference>
<dbReference type="Proteomes" id="UP000182077">
    <property type="component" value="Unassembled WGS sequence"/>
</dbReference>
<dbReference type="InterPro" id="IPR029044">
    <property type="entry name" value="Nucleotide-diphossugar_trans"/>
</dbReference>
<evidence type="ECO:0000313" key="3">
    <source>
        <dbReference type="Proteomes" id="UP000182077"/>
    </source>
</evidence>
<protein>
    <submittedName>
        <fullName evidence="2">Glycosyl transferase family 2</fullName>
    </submittedName>
</protein>
<sequence length="326" mass="38246">MVTTKTSVVMATYNGEKNILQQLESLKNQTKHVDEVLIRDDCSTDSTVEIIQNYIEKNNLIDTWTLELNKQNVGWRKNFIELLKSAKGDIIFTSDQDDEWNPSKIEIMANIFTNNQKVKVLVSDYTELVEKGGLAEKLKKIDTVKSTNKEELVVFNANNIYLRRPGCVYAVRKNFIPNVLEYIEGTKNPVHDQAMWGSGILSDGLYVIHENLISWRKHGLSSFKKEIDKSEKNTPYIKRLNDLKRRYDRLTGALNYLKRNQFVLNYDLKEKFLIDSLEELNMRISILSKKQFNLIIKAFFKYKTKFYFFSDILHLYKFNSSFKQFK</sequence>
<feature type="domain" description="Glycosyltransferase 2-like" evidence="1">
    <location>
        <begin position="7"/>
        <end position="121"/>
    </location>
</feature>
<evidence type="ECO:0000313" key="2">
    <source>
        <dbReference type="EMBL" id="OJG45058.1"/>
    </source>
</evidence>
<dbReference type="InterPro" id="IPR001173">
    <property type="entry name" value="Glyco_trans_2-like"/>
</dbReference>
<dbReference type="SUPFAM" id="SSF53448">
    <property type="entry name" value="Nucleotide-diphospho-sugar transferases"/>
    <property type="match status" value="1"/>
</dbReference>